<name>A0A6G9Y9M3_9NOCA</name>
<gene>
    <name evidence="1" type="ORF">F5544_10115</name>
</gene>
<dbReference type="Proteomes" id="UP000503540">
    <property type="component" value="Chromosome"/>
</dbReference>
<accession>A0A6G9Y9M3</accession>
<evidence type="ECO:0000313" key="2">
    <source>
        <dbReference type="Proteomes" id="UP000503540"/>
    </source>
</evidence>
<evidence type="ECO:0000313" key="1">
    <source>
        <dbReference type="EMBL" id="QIS09922.1"/>
    </source>
</evidence>
<proteinExistence type="predicted"/>
<reference evidence="1 2" key="1">
    <citation type="journal article" date="2019" name="ACS Chem. Biol.">
        <title>Identification and Mobilization of a Cryptic Antibiotic Biosynthesis Gene Locus from a Human-Pathogenic Nocardia Isolate.</title>
        <authorList>
            <person name="Herisse M."/>
            <person name="Ishida K."/>
            <person name="Porter J.L."/>
            <person name="Howden B."/>
            <person name="Hertweck C."/>
            <person name="Stinear T.P."/>
            <person name="Pidot S.J."/>
        </authorList>
    </citation>
    <scope>NUCLEOTIDE SEQUENCE [LARGE SCALE GENOMIC DNA]</scope>
    <source>
        <strain evidence="1 2">AUSMDU00012717</strain>
    </source>
</reference>
<dbReference type="AlphaFoldDB" id="A0A6G9Y9M3"/>
<protein>
    <submittedName>
        <fullName evidence="1">Uncharacterized protein</fullName>
    </submittedName>
</protein>
<dbReference type="RefSeq" id="WP_167472965.1">
    <property type="nucleotide sequence ID" value="NZ_CP046172.1"/>
</dbReference>
<dbReference type="EMBL" id="CP046172">
    <property type="protein sequence ID" value="QIS09922.1"/>
    <property type="molecule type" value="Genomic_DNA"/>
</dbReference>
<sequence>MAYEGRNLNGHNNSRRSRSRRLLALHEAGADEIAAAQIPVGDPQRDEAAFLKLIAEIST</sequence>
<dbReference type="KEGG" id="nah:F5544_10115"/>
<keyword evidence="2" id="KW-1185">Reference proteome</keyword>
<organism evidence="1 2">
    <name type="scientific">Nocardia arthritidis</name>
    <dbReference type="NCBI Taxonomy" id="228602"/>
    <lineage>
        <taxon>Bacteria</taxon>
        <taxon>Bacillati</taxon>
        <taxon>Actinomycetota</taxon>
        <taxon>Actinomycetes</taxon>
        <taxon>Mycobacteriales</taxon>
        <taxon>Nocardiaceae</taxon>
        <taxon>Nocardia</taxon>
    </lineage>
</organism>